<proteinExistence type="predicted"/>
<sequence>EGGAWAEKVGRRYEFLRLAKESATPSTFEGHANDSAEISGRFGLERLGDHVRAIVAYSFTRAIAPIRISLSMYLSPAFS</sequence>
<protein>
    <submittedName>
        <fullName evidence="1">Uncharacterized protein</fullName>
    </submittedName>
</protein>
<dbReference type="EMBL" id="ML213514">
    <property type="protein sequence ID" value="TFK49887.1"/>
    <property type="molecule type" value="Genomic_DNA"/>
</dbReference>
<dbReference type="STRING" id="5364.A0A5C3MY05"/>
<dbReference type="OrthoDB" id="5580261at2759"/>
<gene>
    <name evidence="1" type="ORF">OE88DRAFT_1631780</name>
</gene>
<feature type="non-terminal residue" evidence="1">
    <location>
        <position position="1"/>
    </location>
</feature>
<name>A0A5C3MY05_9AGAM</name>
<accession>A0A5C3MY05</accession>
<evidence type="ECO:0000313" key="1">
    <source>
        <dbReference type="EMBL" id="TFK49887.1"/>
    </source>
</evidence>
<reference evidence="1 2" key="1">
    <citation type="journal article" date="2019" name="Nat. Ecol. Evol.">
        <title>Megaphylogeny resolves global patterns of mushroom evolution.</title>
        <authorList>
            <person name="Varga T."/>
            <person name="Krizsan K."/>
            <person name="Foldi C."/>
            <person name="Dima B."/>
            <person name="Sanchez-Garcia M."/>
            <person name="Sanchez-Ramirez S."/>
            <person name="Szollosi G.J."/>
            <person name="Szarkandi J.G."/>
            <person name="Papp V."/>
            <person name="Albert L."/>
            <person name="Andreopoulos W."/>
            <person name="Angelini C."/>
            <person name="Antonin V."/>
            <person name="Barry K.W."/>
            <person name="Bougher N.L."/>
            <person name="Buchanan P."/>
            <person name="Buyck B."/>
            <person name="Bense V."/>
            <person name="Catcheside P."/>
            <person name="Chovatia M."/>
            <person name="Cooper J."/>
            <person name="Damon W."/>
            <person name="Desjardin D."/>
            <person name="Finy P."/>
            <person name="Geml J."/>
            <person name="Haridas S."/>
            <person name="Hughes K."/>
            <person name="Justo A."/>
            <person name="Karasinski D."/>
            <person name="Kautmanova I."/>
            <person name="Kiss B."/>
            <person name="Kocsube S."/>
            <person name="Kotiranta H."/>
            <person name="LaButti K.M."/>
            <person name="Lechner B.E."/>
            <person name="Liimatainen K."/>
            <person name="Lipzen A."/>
            <person name="Lukacs Z."/>
            <person name="Mihaltcheva S."/>
            <person name="Morgado L.N."/>
            <person name="Niskanen T."/>
            <person name="Noordeloos M.E."/>
            <person name="Ohm R.A."/>
            <person name="Ortiz-Santana B."/>
            <person name="Ovrebo C."/>
            <person name="Racz N."/>
            <person name="Riley R."/>
            <person name="Savchenko A."/>
            <person name="Shiryaev A."/>
            <person name="Soop K."/>
            <person name="Spirin V."/>
            <person name="Szebenyi C."/>
            <person name="Tomsovsky M."/>
            <person name="Tulloss R.E."/>
            <person name="Uehling J."/>
            <person name="Grigoriev I.V."/>
            <person name="Vagvolgyi C."/>
            <person name="Papp T."/>
            <person name="Martin F.M."/>
            <person name="Miettinen O."/>
            <person name="Hibbett D.S."/>
            <person name="Nagy L.G."/>
        </authorList>
    </citation>
    <scope>NUCLEOTIDE SEQUENCE [LARGE SCALE GENOMIC DNA]</scope>
    <source>
        <strain evidence="1 2">OMC1185</strain>
    </source>
</reference>
<organism evidence="1 2">
    <name type="scientific">Heliocybe sulcata</name>
    <dbReference type="NCBI Taxonomy" id="5364"/>
    <lineage>
        <taxon>Eukaryota</taxon>
        <taxon>Fungi</taxon>
        <taxon>Dikarya</taxon>
        <taxon>Basidiomycota</taxon>
        <taxon>Agaricomycotina</taxon>
        <taxon>Agaricomycetes</taxon>
        <taxon>Gloeophyllales</taxon>
        <taxon>Gloeophyllaceae</taxon>
        <taxon>Heliocybe</taxon>
    </lineage>
</organism>
<dbReference type="AlphaFoldDB" id="A0A5C3MY05"/>
<keyword evidence="2" id="KW-1185">Reference proteome</keyword>
<evidence type="ECO:0000313" key="2">
    <source>
        <dbReference type="Proteomes" id="UP000305948"/>
    </source>
</evidence>
<dbReference type="Proteomes" id="UP000305948">
    <property type="component" value="Unassembled WGS sequence"/>
</dbReference>